<feature type="region of interest" description="Disordered" evidence="1">
    <location>
        <begin position="1"/>
        <end position="58"/>
    </location>
</feature>
<sequence>MGALATPELTGKKGNRGGLAEQREDSRQQTSERARMIDDGAGGSDGGRGGEDGQLPGPVRVVCVNEQIDGRASYAKDEGRGCRLLYFRSKAGMRVELEGGAMATKKEGRKKKQTSEENDDEEDDDDEDGEGGYAGEAEKRCEAISSSSSFQCQCQTQLWKPQVASGAALHCCTLHSGCTGCPV</sequence>
<dbReference type="Proteomes" id="UP000244855">
    <property type="component" value="Unassembled WGS sequence"/>
</dbReference>
<dbReference type="AlphaFoldDB" id="A0A2V1D543"/>
<organism evidence="2 3">
    <name type="scientific">Periconia macrospinosa</name>
    <dbReference type="NCBI Taxonomy" id="97972"/>
    <lineage>
        <taxon>Eukaryota</taxon>
        <taxon>Fungi</taxon>
        <taxon>Dikarya</taxon>
        <taxon>Ascomycota</taxon>
        <taxon>Pezizomycotina</taxon>
        <taxon>Dothideomycetes</taxon>
        <taxon>Pleosporomycetidae</taxon>
        <taxon>Pleosporales</taxon>
        <taxon>Massarineae</taxon>
        <taxon>Periconiaceae</taxon>
        <taxon>Periconia</taxon>
    </lineage>
</organism>
<gene>
    <name evidence="2" type="ORF">DM02DRAFT_634817</name>
</gene>
<evidence type="ECO:0000313" key="2">
    <source>
        <dbReference type="EMBL" id="PVH93115.1"/>
    </source>
</evidence>
<keyword evidence="3" id="KW-1185">Reference proteome</keyword>
<feature type="compositionally biased region" description="Acidic residues" evidence="1">
    <location>
        <begin position="116"/>
        <end position="130"/>
    </location>
</feature>
<proteinExistence type="predicted"/>
<name>A0A2V1D543_9PLEO</name>
<feature type="region of interest" description="Disordered" evidence="1">
    <location>
        <begin position="96"/>
        <end position="138"/>
    </location>
</feature>
<protein>
    <submittedName>
        <fullName evidence="2">Uncharacterized protein</fullName>
    </submittedName>
</protein>
<feature type="compositionally biased region" description="Basic and acidic residues" evidence="1">
    <location>
        <begin position="21"/>
        <end position="38"/>
    </location>
</feature>
<reference evidence="2 3" key="1">
    <citation type="journal article" date="2018" name="Sci. Rep.">
        <title>Comparative genomics provides insights into the lifestyle and reveals functional heterogeneity of dark septate endophytic fungi.</title>
        <authorList>
            <person name="Knapp D.G."/>
            <person name="Nemeth J.B."/>
            <person name="Barry K."/>
            <person name="Hainaut M."/>
            <person name="Henrissat B."/>
            <person name="Johnson J."/>
            <person name="Kuo A."/>
            <person name="Lim J.H.P."/>
            <person name="Lipzen A."/>
            <person name="Nolan M."/>
            <person name="Ohm R.A."/>
            <person name="Tamas L."/>
            <person name="Grigoriev I.V."/>
            <person name="Spatafora J.W."/>
            <person name="Nagy L.G."/>
            <person name="Kovacs G.M."/>
        </authorList>
    </citation>
    <scope>NUCLEOTIDE SEQUENCE [LARGE SCALE GENOMIC DNA]</scope>
    <source>
        <strain evidence="2 3">DSE2036</strain>
    </source>
</reference>
<evidence type="ECO:0000256" key="1">
    <source>
        <dbReference type="SAM" id="MobiDB-lite"/>
    </source>
</evidence>
<dbReference type="EMBL" id="KZ805614">
    <property type="protein sequence ID" value="PVH93115.1"/>
    <property type="molecule type" value="Genomic_DNA"/>
</dbReference>
<evidence type="ECO:0000313" key="3">
    <source>
        <dbReference type="Proteomes" id="UP000244855"/>
    </source>
</evidence>
<accession>A0A2V1D543</accession>